<dbReference type="Pfam" id="PF04024">
    <property type="entry name" value="PspC"/>
    <property type="match status" value="1"/>
</dbReference>
<dbReference type="Pfam" id="PF18917">
    <property type="entry name" value="LiaI-LiaF-like_TM1"/>
    <property type="match status" value="1"/>
</dbReference>
<name>A0ABS9ZWU4_9SPHI</name>
<evidence type="ECO:0000256" key="7">
    <source>
        <dbReference type="SAM" id="Phobius"/>
    </source>
</evidence>
<feature type="domain" description="LiaI-LiaF-like transmembrane region" evidence="9">
    <location>
        <begin position="126"/>
        <end position="171"/>
    </location>
</feature>
<feature type="domain" description="Phage shock protein PspC N-terminal" evidence="8">
    <location>
        <begin position="3"/>
        <end position="60"/>
    </location>
</feature>
<keyword evidence="4 7" id="KW-1133">Transmembrane helix</keyword>
<evidence type="ECO:0000313" key="10">
    <source>
        <dbReference type="EMBL" id="MCJ0742771.1"/>
    </source>
</evidence>
<feature type="transmembrane region" description="Helical" evidence="7">
    <location>
        <begin position="122"/>
        <end position="140"/>
    </location>
</feature>
<evidence type="ECO:0000313" key="11">
    <source>
        <dbReference type="Proteomes" id="UP001165460"/>
    </source>
</evidence>
<dbReference type="PANTHER" id="PTHR33885">
    <property type="entry name" value="PHAGE SHOCK PROTEIN C"/>
    <property type="match status" value="1"/>
</dbReference>
<feature type="transmembrane region" description="Helical" evidence="7">
    <location>
        <begin position="146"/>
        <end position="172"/>
    </location>
</feature>
<dbReference type="PANTHER" id="PTHR33885:SF3">
    <property type="entry name" value="PHAGE SHOCK PROTEIN C"/>
    <property type="match status" value="1"/>
</dbReference>
<proteinExistence type="predicted"/>
<dbReference type="InterPro" id="IPR007168">
    <property type="entry name" value="Phageshock_PspC_N"/>
</dbReference>
<protein>
    <submittedName>
        <fullName evidence="10">PspC domain-containing protein</fullName>
    </submittedName>
</protein>
<comment type="subcellular location">
    <subcellularLocation>
        <location evidence="1">Cell membrane</location>
        <topology evidence="1">Single-pass membrane protein</topology>
    </subcellularLocation>
</comment>
<feature type="transmembrane region" description="Helical" evidence="7">
    <location>
        <begin position="30"/>
        <end position="58"/>
    </location>
</feature>
<feature type="region of interest" description="Disordered" evidence="6">
    <location>
        <begin position="185"/>
        <end position="224"/>
    </location>
</feature>
<evidence type="ECO:0000256" key="6">
    <source>
        <dbReference type="SAM" id="MobiDB-lite"/>
    </source>
</evidence>
<keyword evidence="11" id="KW-1185">Reference proteome</keyword>
<accession>A0ABS9ZWU4</accession>
<comment type="caution">
    <text evidence="10">The sequence shown here is derived from an EMBL/GenBank/DDBJ whole genome shotgun (WGS) entry which is preliminary data.</text>
</comment>
<organism evidence="10 11">
    <name type="scientific">Pedobacter montanisoli</name>
    <dbReference type="NCBI Taxonomy" id="2923277"/>
    <lineage>
        <taxon>Bacteria</taxon>
        <taxon>Pseudomonadati</taxon>
        <taxon>Bacteroidota</taxon>
        <taxon>Sphingobacteriia</taxon>
        <taxon>Sphingobacteriales</taxon>
        <taxon>Sphingobacteriaceae</taxon>
        <taxon>Pedobacter</taxon>
    </lineage>
</organism>
<reference evidence="10" key="1">
    <citation type="submission" date="2022-03" db="EMBL/GenBank/DDBJ databases">
        <authorList>
            <person name="Woo C.Y."/>
        </authorList>
    </citation>
    <scope>NUCLEOTIDE SEQUENCE</scope>
    <source>
        <strain evidence="10">CYS-01</strain>
    </source>
</reference>
<evidence type="ECO:0000259" key="9">
    <source>
        <dbReference type="Pfam" id="PF18917"/>
    </source>
</evidence>
<evidence type="ECO:0000256" key="2">
    <source>
        <dbReference type="ARBA" id="ARBA00022475"/>
    </source>
</evidence>
<evidence type="ECO:0000256" key="3">
    <source>
        <dbReference type="ARBA" id="ARBA00022692"/>
    </source>
</evidence>
<dbReference type="InterPro" id="IPR043726">
    <property type="entry name" value="LiaI-LiaF-like_TM1"/>
</dbReference>
<dbReference type="InterPro" id="IPR052027">
    <property type="entry name" value="PspC"/>
</dbReference>
<dbReference type="EMBL" id="JALGBH010000002">
    <property type="protein sequence ID" value="MCJ0742771.1"/>
    <property type="molecule type" value="Genomic_DNA"/>
</dbReference>
<dbReference type="Proteomes" id="UP001165460">
    <property type="component" value="Unassembled WGS sequence"/>
</dbReference>
<keyword evidence="5 7" id="KW-0472">Membrane</keyword>
<keyword evidence="3 7" id="KW-0812">Transmembrane</keyword>
<gene>
    <name evidence="10" type="ORF">MMF97_08625</name>
</gene>
<dbReference type="RefSeq" id="WP_243361535.1">
    <property type="nucleotide sequence ID" value="NZ_JALGBH010000002.1"/>
</dbReference>
<feature type="compositionally biased region" description="Basic and acidic residues" evidence="6">
    <location>
        <begin position="212"/>
        <end position="224"/>
    </location>
</feature>
<evidence type="ECO:0000256" key="5">
    <source>
        <dbReference type="ARBA" id="ARBA00023136"/>
    </source>
</evidence>
<evidence type="ECO:0000256" key="1">
    <source>
        <dbReference type="ARBA" id="ARBA00004162"/>
    </source>
</evidence>
<evidence type="ECO:0000256" key="4">
    <source>
        <dbReference type="ARBA" id="ARBA00022989"/>
    </source>
</evidence>
<sequence length="224" mass="25804">MEKRLYRNEHNKYVAGVASGLADYMGVDIAIIRLLFILTTIFAAGLGAIAYIVLWIILPVNNDPTLKYKQFNDYFKNKQPNSMFNSSEAFSNPYQSEEQTKWNTPNFEQQPNLNQFKKSNDTSRTVVGLILLALGVYFLLRELGMVPYWFSIFKIYKLWPLAIVVLGVSLIFRSRGKADWENFKRQTETAQQEKEQPGKPNDSTIEDAQIIEEQKKDEQSDSAQ</sequence>
<feature type="compositionally biased region" description="Basic and acidic residues" evidence="6">
    <location>
        <begin position="185"/>
        <end position="197"/>
    </location>
</feature>
<keyword evidence="2" id="KW-1003">Cell membrane</keyword>
<evidence type="ECO:0000259" key="8">
    <source>
        <dbReference type="Pfam" id="PF04024"/>
    </source>
</evidence>